<evidence type="ECO:0000256" key="1">
    <source>
        <dbReference type="ARBA" id="ARBA00004429"/>
    </source>
</evidence>
<evidence type="ECO:0000256" key="3">
    <source>
        <dbReference type="ARBA" id="ARBA00023224"/>
    </source>
</evidence>
<dbReference type="Pfam" id="PF00015">
    <property type="entry name" value="MCPsignal"/>
    <property type="match status" value="1"/>
</dbReference>
<evidence type="ECO:0000256" key="5">
    <source>
        <dbReference type="PROSITE-ProRule" id="PRU00284"/>
    </source>
</evidence>
<sequence length="410" mass="43158">MSSSSPSEPAHAGDANPAALRAELERYRHWIPQIAAVCRAVAEGNLEPRLTRIDVDGELGELLHSLNHMLDLTDALLREASATMAYASRDRYFRHILPAGLRGTYLRTAQLINDATDEMGRKSAALVGAERRRGELATAFEHSVHGVVQTLSAAVTELQATAESLKGIADHTAQKAAAAVVVSDRSSVDMARAADATEALTVSIRGTGNRIAESSALAHTTAQDVERAGSIVQELAECSGSIGRVSGLIQKIAGQTRLLALNATIEAVRAGAAGRGFAVVASEVKALSNQTQEATGDIGNQISRIQVATDEVVRAIRRVAGTINEMDRHAASIAETVREQTEVTHTIGVSVSAAADSSRTVSGNVSEMVQAAEATSGAADELLHAARGLSQLAETLAVEVDGFLRQMRHD</sequence>
<feature type="domain" description="Methyl-accepting transducer" evidence="6">
    <location>
        <begin position="140"/>
        <end position="383"/>
    </location>
</feature>
<keyword evidence="3 5" id="KW-0807">Transducer</keyword>
<dbReference type="InterPro" id="IPR000727">
    <property type="entry name" value="T_SNARE_dom"/>
</dbReference>
<dbReference type="InterPro" id="IPR004089">
    <property type="entry name" value="MCPsignal_dom"/>
</dbReference>
<dbReference type="Proteomes" id="UP000295765">
    <property type="component" value="Unassembled WGS sequence"/>
</dbReference>
<accession>A0A4R2L187</accession>
<dbReference type="PROSITE" id="PS50885">
    <property type="entry name" value="HAMP"/>
    <property type="match status" value="1"/>
</dbReference>
<keyword evidence="2" id="KW-0997">Cell inner membrane</keyword>
<dbReference type="GO" id="GO:0006935">
    <property type="term" value="P:chemotaxis"/>
    <property type="evidence" value="ECO:0007669"/>
    <property type="project" value="UniProtKB-ARBA"/>
</dbReference>
<name>A0A4R2L187_9GAMM</name>
<comment type="similarity">
    <text evidence="4">Belongs to the methyl-accepting chemotaxis (MCP) protein family.</text>
</comment>
<dbReference type="PROSITE" id="PS50111">
    <property type="entry name" value="CHEMOTAXIS_TRANSDUC_2"/>
    <property type="match status" value="1"/>
</dbReference>
<dbReference type="AlphaFoldDB" id="A0A4R2L187"/>
<gene>
    <name evidence="9" type="ORF">EV699_12150</name>
</gene>
<dbReference type="Pfam" id="PF00672">
    <property type="entry name" value="HAMP"/>
    <property type="match status" value="1"/>
</dbReference>
<protein>
    <submittedName>
        <fullName evidence="9">Methyl-accepting chemotaxis sensory transducer</fullName>
    </submittedName>
</protein>
<evidence type="ECO:0000259" key="8">
    <source>
        <dbReference type="PROSITE" id="PS50885"/>
    </source>
</evidence>
<evidence type="ECO:0000256" key="4">
    <source>
        <dbReference type="ARBA" id="ARBA00029447"/>
    </source>
</evidence>
<dbReference type="RefSeq" id="WP_132544944.1">
    <property type="nucleotide sequence ID" value="NZ_SLWY01000021.1"/>
</dbReference>
<dbReference type="PROSITE" id="PS50192">
    <property type="entry name" value="T_SNARE"/>
    <property type="match status" value="1"/>
</dbReference>
<evidence type="ECO:0000313" key="10">
    <source>
        <dbReference type="Proteomes" id="UP000295765"/>
    </source>
</evidence>
<dbReference type="InterPro" id="IPR003660">
    <property type="entry name" value="HAMP_dom"/>
</dbReference>
<organism evidence="9 10">
    <name type="scientific">Plasticicumulans lactativorans</name>
    <dbReference type="NCBI Taxonomy" id="1133106"/>
    <lineage>
        <taxon>Bacteria</taxon>
        <taxon>Pseudomonadati</taxon>
        <taxon>Pseudomonadota</taxon>
        <taxon>Gammaproteobacteria</taxon>
        <taxon>Candidatus Competibacteraceae</taxon>
        <taxon>Plasticicumulans</taxon>
    </lineage>
</organism>
<dbReference type="Gene3D" id="1.10.287.950">
    <property type="entry name" value="Methyl-accepting chemotaxis protein"/>
    <property type="match status" value="1"/>
</dbReference>
<keyword evidence="2" id="KW-1003">Cell membrane</keyword>
<dbReference type="EMBL" id="SLWY01000021">
    <property type="protein sequence ID" value="TCO78937.1"/>
    <property type="molecule type" value="Genomic_DNA"/>
</dbReference>
<dbReference type="CDD" id="cd06225">
    <property type="entry name" value="HAMP"/>
    <property type="match status" value="1"/>
</dbReference>
<dbReference type="Gene3D" id="1.20.120.1530">
    <property type="match status" value="1"/>
</dbReference>
<evidence type="ECO:0000256" key="2">
    <source>
        <dbReference type="ARBA" id="ARBA00022519"/>
    </source>
</evidence>
<comment type="subcellular location">
    <subcellularLocation>
        <location evidence="1">Cell inner membrane</location>
        <topology evidence="1">Multi-pass membrane protein</topology>
    </subcellularLocation>
</comment>
<evidence type="ECO:0000259" key="7">
    <source>
        <dbReference type="PROSITE" id="PS50192"/>
    </source>
</evidence>
<comment type="caution">
    <text evidence="9">The sequence shown here is derived from an EMBL/GenBank/DDBJ whole genome shotgun (WGS) entry which is preliminary data.</text>
</comment>
<dbReference type="SMART" id="SM00283">
    <property type="entry name" value="MA"/>
    <property type="match status" value="1"/>
</dbReference>
<evidence type="ECO:0000313" key="9">
    <source>
        <dbReference type="EMBL" id="TCO78937.1"/>
    </source>
</evidence>
<feature type="domain" description="T-SNARE coiled-coil homology" evidence="7">
    <location>
        <begin position="306"/>
        <end position="368"/>
    </location>
</feature>
<dbReference type="SUPFAM" id="SSF58104">
    <property type="entry name" value="Methyl-accepting chemotaxis protein (MCP) signaling domain"/>
    <property type="match status" value="1"/>
</dbReference>
<dbReference type="GO" id="GO:0005886">
    <property type="term" value="C:plasma membrane"/>
    <property type="evidence" value="ECO:0007669"/>
    <property type="project" value="UniProtKB-SubCell"/>
</dbReference>
<proteinExistence type="inferred from homology"/>
<feature type="domain" description="HAMP" evidence="8">
    <location>
        <begin position="33"/>
        <end position="78"/>
    </location>
</feature>
<keyword evidence="2" id="KW-0472">Membrane</keyword>
<reference evidence="9 10" key="1">
    <citation type="submission" date="2019-03" db="EMBL/GenBank/DDBJ databases">
        <title>Genomic Encyclopedia of Type Strains, Phase IV (KMG-IV): sequencing the most valuable type-strain genomes for metagenomic binning, comparative biology and taxonomic classification.</title>
        <authorList>
            <person name="Goeker M."/>
        </authorList>
    </citation>
    <scope>NUCLEOTIDE SEQUENCE [LARGE SCALE GENOMIC DNA]</scope>
    <source>
        <strain evidence="9 10">DSM 25287</strain>
    </source>
</reference>
<dbReference type="OrthoDB" id="2489132at2"/>
<keyword evidence="10" id="KW-1185">Reference proteome</keyword>
<dbReference type="PANTHER" id="PTHR32089">
    <property type="entry name" value="METHYL-ACCEPTING CHEMOTAXIS PROTEIN MCPB"/>
    <property type="match status" value="1"/>
</dbReference>
<dbReference type="PANTHER" id="PTHR32089:SF112">
    <property type="entry name" value="LYSOZYME-LIKE PROTEIN-RELATED"/>
    <property type="match status" value="1"/>
</dbReference>
<dbReference type="GO" id="GO:0007165">
    <property type="term" value="P:signal transduction"/>
    <property type="evidence" value="ECO:0007669"/>
    <property type="project" value="UniProtKB-KW"/>
</dbReference>
<evidence type="ECO:0000259" key="6">
    <source>
        <dbReference type="PROSITE" id="PS50111"/>
    </source>
</evidence>